<dbReference type="EMBL" id="OX459942">
    <property type="protein sequence ID" value="CAI9177038.1"/>
    <property type="molecule type" value="Genomic_DNA"/>
</dbReference>
<protein>
    <submittedName>
        <fullName evidence="1">Uncharacterized protein</fullName>
    </submittedName>
</protein>
<organism evidence="1 2">
    <name type="scientific">Rangifer tarandus platyrhynchus</name>
    <name type="common">Svalbard reindeer</name>
    <dbReference type="NCBI Taxonomy" id="3082113"/>
    <lineage>
        <taxon>Eukaryota</taxon>
        <taxon>Metazoa</taxon>
        <taxon>Chordata</taxon>
        <taxon>Craniata</taxon>
        <taxon>Vertebrata</taxon>
        <taxon>Euteleostomi</taxon>
        <taxon>Mammalia</taxon>
        <taxon>Eutheria</taxon>
        <taxon>Laurasiatheria</taxon>
        <taxon>Artiodactyla</taxon>
        <taxon>Ruminantia</taxon>
        <taxon>Pecora</taxon>
        <taxon>Cervidae</taxon>
        <taxon>Odocoileinae</taxon>
        <taxon>Rangifer</taxon>
    </lineage>
</organism>
<sequence>MCLDTWVEGCLGSNFNPFGPKSEHSSWEMDLCLERVLSHLSHVQLFATLWTVAHQAPLSIGFSRQEYWGGLSCPPPGNLPDPGIEPTSLVSPALAGGFFTTSATCALGSQWETLWHKH</sequence>
<evidence type="ECO:0000313" key="2">
    <source>
        <dbReference type="Proteomes" id="UP001176941"/>
    </source>
</evidence>
<evidence type="ECO:0000313" key="1">
    <source>
        <dbReference type="EMBL" id="CAI9177038.1"/>
    </source>
</evidence>
<gene>
    <name evidence="1" type="ORF">MRATA1EN1_LOCUS26000</name>
</gene>
<dbReference type="Proteomes" id="UP001176941">
    <property type="component" value="Chromosome 6"/>
</dbReference>
<keyword evidence="2" id="KW-1185">Reference proteome</keyword>
<name>A0ABN8ZSX5_RANTA</name>
<reference evidence="1" key="1">
    <citation type="submission" date="2023-04" db="EMBL/GenBank/DDBJ databases">
        <authorList>
            <consortium name="ELIXIR-Norway"/>
        </authorList>
    </citation>
    <scope>NUCLEOTIDE SEQUENCE [LARGE SCALE GENOMIC DNA]</scope>
</reference>
<proteinExistence type="predicted"/>
<accession>A0ABN8ZSX5</accession>